<dbReference type="GO" id="GO:0006111">
    <property type="term" value="P:regulation of gluconeogenesis"/>
    <property type="evidence" value="ECO:0007669"/>
    <property type="project" value="TreeGrafter"/>
</dbReference>
<dbReference type="GO" id="GO:1904047">
    <property type="term" value="F:S-adenosyl-L-methionine binding"/>
    <property type="evidence" value="ECO:0007669"/>
    <property type="project" value="TreeGrafter"/>
</dbReference>
<dbReference type="Gene3D" id="3.40.50.150">
    <property type="entry name" value="Vaccinia Virus protein VP39"/>
    <property type="match status" value="1"/>
</dbReference>
<sequence length="205" mass="23103">MDIACGTGGYSIELANLGHKITAVDLDEKMIEELKNKALEGNLQINAFCENMLELSDNIKSQYDLAFCIGNSLVHLDGEKEIQGFLKDMKVLLRKSGKLVIQIINYDRVLSQNITSLPTIENQEVGLTFQRIYKYDENLNKVLFKTILQVDGQKLENEIPLYPLLSEDMIKLLNVAGFKEVSLYGDFKGNKFNKDDSYALVIVAS</sequence>
<dbReference type="InterPro" id="IPR014369">
    <property type="entry name" value="Gly/Sar_N_MeTrfase"/>
</dbReference>
<dbReference type="GO" id="GO:0006730">
    <property type="term" value="P:one-carbon metabolic process"/>
    <property type="evidence" value="ECO:0007669"/>
    <property type="project" value="TreeGrafter"/>
</dbReference>
<dbReference type="GO" id="GO:0046498">
    <property type="term" value="P:S-adenosylhomocysteine metabolic process"/>
    <property type="evidence" value="ECO:0007669"/>
    <property type="project" value="TreeGrafter"/>
</dbReference>
<dbReference type="SUPFAM" id="SSF53335">
    <property type="entry name" value="S-adenosyl-L-methionine-dependent methyltransferases"/>
    <property type="match status" value="1"/>
</dbReference>
<dbReference type="GO" id="GO:0032259">
    <property type="term" value="P:methylation"/>
    <property type="evidence" value="ECO:0007669"/>
    <property type="project" value="UniProtKB-KW"/>
</dbReference>
<comment type="caution">
    <text evidence="5">The sequence shown here is derived from an EMBL/GenBank/DDBJ whole genome shotgun (WGS) entry which is preliminary data.</text>
</comment>
<evidence type="ECO:0000256" key="1">
    <source>
        <dbReference type="ARBA" id="ARBA00022603"/>
    </source>
</evidence>
<dbReference type="InterPro" id="IPR029063">
    <property type="entry name" value="SAM-dependent_MTases_sf"/>
</dbReference>
<name>A0A645EX36_9ZZZZ</name>
<dbReference type="InterPro" id="IPR041698">
    <property type="entry name" value="Methyltransf_25"/>
</dbReference>
<dbReference type="GO" id="GO:0017174">
    <property type="term" value="F:glycine N-methyltransferase activity"/>
    <property type="evidence" value="ECO:0007669"/>
    <property type="project" value="InterPro"/>
</dbReference>
<keyword evidence="3" id="KW-0949">S-adenosyl-L-methionine</keyword>
<keyword evidence="2 5" id="KW-0808">Transferase</keyword>
<accession>A0A645EX36</accession>
<organism evidence="5">
    <name type="scientific">bioreactor metagenome</name>
    <dbReference type="NCBI Taxonomy" id="1076179"/>
    <lineage>
        <taxon>unclassified sequences</taxon>
        <taxon>metagenomes</taxon>
        <taxon>ecological metagenomes</taxon>
    </lineage>
</organism>
<dbReference type="GO" id="GO:0051289">
    <property type="term" value="P:protein homotetramerization"/>
    <property type="evidence" value="ECO:0007669"/>
    <property type="project" value="TreeGrafter"/>
</dbReference>
<feature type="domain" description="Methyltransferase" evidence="4">
    <location>
        <begin position="1"/>
        <end position="97"/>
    </location>
</feature>
<dbReference type="EC" id="2.1.1.156" evidence="5"/>
<dbReference type="EMBL" id="VSSQ01051709">
    <property type="protein sequence ID" value="MPN05802.1"/>
    <property type="molecule type" value="Genomic_DNA"/>
</dbReference>
<keyword evidence="1 5" id="KW-0489">Methyltransferase</keyword>
<proteinExistence type="predicted"/>
<dbReference type="Gene3D" id="2.20.25.110">
    <property type="entry name" value="S-adenosyl-L-methionine-dependent methyltransferases"/>
    <property type="match status" value="1"/>
</dbReference>
<evidence type="ECO:0000256" key="3">
    <source>
        <dbReference type="ARBA" id="ARBA00022691"/>
    </source>
</evidence>
<dbReference type="GO" id="GO:1901052">
    <property type="term" value="P:sarcosine metabolic process"/>
    <property type="evidence" value="ECO:0007669"/>
    <property type="project" value="TreeGrafter"/>
</dbReference>
<evidence type="ECO:0000256" key="2">
    <source>
        <dbReference type="ARBA" id="ARBA00022679"/>
    </source>
</evidence>
<evidence type="ECO:0000313" key="5">
    <source>
        <dbReference type="EMBL" id="MPN05802.1"/>
    </source>
</evidence>
<dbReference type="AlphaFoldDB" id="A0A645EX36"/>
<protein>
    <submittedName>
        <fullName evidence="5">Glycine/sarcosine/dimethylglycine N-methyltransferase</fullName>
        <ecNumber evidence="5">2.1.1.156</ecNumber>
    </submittedName>
</protein>
<dbReference type="Pfam" id="PF13649">
    <property type="entry name" value="Methyltransf_25"/>
    <property type="match status" value="1"/>
</dbReference>
<dbReference type="PANTHER" id="PTHR16458">
    <property type="entry name" value="GLYCINE N-METHYLTRANSFERASE"/>
    <property type="match status" value="1"/>
</dbReference>
<dbReference type="GO" id="GO:0005829">
    <property type="term" value="C:cytosol"/>
    <property type="evidence" value="ECO:0007669"/>
    <property type="project" value="TreeGrafter"/>
</dbReference>
<dbReference type="PANTHER" id="PTHR16458:SF2">
    <property type="entry name" value="GLYCINE N-METHYLTRANSFERASE"/>
    <property type="match status" value="1"/>
</dbReference>
<dbReference type="GO" id="GO:0016594">
    <property type="term" value="F:glycine binding"/>
    <property type="evidence" value="ECO:0007669"/>
    <property type="project" value="TreeGrafter"/>
</dbReference>
<dbReference type="GO" id="GO:0042802">
    <property type="term" value="F:identical protein binding"/>
    <property type="evidence" value="ECO:0007669"/>
    <property type="project" value="TreeGrafter"/>
</dbReference>
<dbReference type="GO" id="GO:0046500">
    <property type="term" value="P:S-adenosylmethionine metabolic process"/>
    <property type="evidence" value="ECO:0007669"/>
    <property type="project" value="TreeGrafter"/>
</dbReference>
<dbReference type="CDD" id="cd02440">
    <property type="entry name" value="AdoMet_MTases"/>
    <property type="match status" value="1"/>
</dbReference>
<evidence type="ECO:0000259" key="4">
    <source>
        <dbReference type="Pfam" id="PF13649"/>
    </source>
</evidence>
<gene>
    <name evidence="5" type="ORF">SDC9_153055</name>
</gene>
<reference evidence="5" key="1">
    <citation type="submission" date="2019-08" db="EMBL/GenBank/DDBJ databases">
        <authorList>
            <person name="Kucharzyk K."/>
            <person name="Murdoch R.W."/>
            <person name="Higgins S."/>
            <person name="Loffler F."/>
        </authorList>
    </citation>
    <scope>NUCLEOTIDE SEQUENCE</scope>
</reference>